<dbReference type="Proteomes" id="UP000605970">
    <property type="component" value="Unassembled WGS sequence"/>
</dbReference>
<dbReference type="AlphaFoldDB" id="A0A8S9ZLK8"/>
<proteinExistence type="predicted"/>
<accession>A0A8S9ZLK8</accession>
<comment type="caution">
    <text evidence="2">The sequence shown here is derived from an EMBL/GenBank/DDBJ whole genome shotgun (WGS) entry which is preliminary data.</text>
</comment>
<protein>
    <submittedName>
        <fullName evidence="2">Uncharacterized protein</fullName>
    </submittedName>
</protein>
<sequence length="110" mass="13117">MKNNNYSNNYLRPFFFKKYINLLIIFIFLIILNTSEEVKIKRTTDNQNKEGVKFVDINTIRQKRWIPITEEELNEEVNNEQYPFIGSLASKREVSESELNSLLKNAWLGR</sequence>
<dbReference type="EMBL" id="JABEBT010000065">
    <property type="protein sequence ID" value="KAF7634015.1"/>
    <property type="molecule type" value="Genomic_DNA"/>
</dbReference>
<dbReference type="OrthoDB" id="5875852at2759"/>
<keyword evidence="1" id="KW-0812">Transmembrane</keyword>
<gene>
    <name evidence="2" type="ORF">Mgra_00006540</name>
</gene>
<reference evidence="2" key="1">
    <citation type="journal article" date="2020" name="Ecol. Evol.">
        <title>Genome structure and content of the rice root-knot nematode (Meloidogyne graminicola).</title>
        <authorList>
            <person name="Phan N.T."/>
            <person name="Danchin E.G.J."/>
            <person name="Klopp C."/>
            <person name="Perfus-Barbeoch L."/>
            <person name="Kozlowski D.K."/>
            <person name="Koutsovoulos G.D."/>
            <person name="Lopez-Roques C."/>
            <person name="Bouchez O."/>
            <person name="Zahm M."/>
            <person name="Besnard G."/>
            <person name="Bellafiore S."/>
        </authorList>
    </citation>
    <scope>NUCLEOTIDE SEQUENCE</scope>
    <source>
        <strain evidence="2">VN-18</strain>
    </source>
</reference>
<organism evidence="2 3">
    <name type="scientific">Meloidogyne graminicola</name>
    <dbReference type="NCBI Taxonomy" id="189291"/>
    <lineage>
        <taxon>Eukaryota</taxon>
        <taxon>Metazoa</taxon>
        <taxon>Ecdysozoa</taxon>
        <taxon>Nematoda</taxon>
        <taxon>Chromadorea</taxon>
        <taxon>Rhabditida</taxon>
        <taxon>Tylenchina</taxon>
        <taxon>Tylenchomorpha</taxon>
        <taxon>Tylenchoidea</taxon>
        <taxon>Meloidogynidae</taxon>
        <taxon>Meloidogyninae</taxon>
        <taxon>Meloidogyne</taxon>
    </lineage>
</organism>
<evidence type="ECO:0000313" key="3">
    <source>
        <dbReference type="Proteomes" id="UP000605970"/>
    </source>
</evidence>
<keyword evidence="1" id="KW-1133">Transmembrane helix</keyword>
<feature type="transmembrane region" description="Helical" evidence="1">
    <location>
        <begin position="14"/>
        <end position="32"/>
    </location>
</feature>
<keyword evidence="1" id="KW-0472">Membrane</keyword>
<evidence type="ECO:0000313" key="2">
    <source>
        <dbReference type="EMBL" id="KAF7634015.1"/>
    </source>
</evidence>
<name>A0A8S9ZLK8_9BILA</name>
<keyword evidence="3" id="KW-1185">Reference proteome</keyword>
<evidence type="ECO:0000256" key="1">
    <source>
        <dbReference type="SAM" id="Phobius"/>
    </source>
</evidence>